<dbReference type="Gene3D" id="2.40.33.20">
    <property type="entry name" value="PK beta-barrel domain-like"/>
    <property type="match status" value="1"/>
</dbReference>
<accession>L9ZZQ1</accession>
<dbReference type="PROSITE" id="PS51340">
    <property type="entry name" value="MOSC"/>
    <property type="match status" value="1"/>
</dbReference>
<dbReference type="AlphaFoldDB" id="L9ZZQ1"/>
<dbReference type="OrthoDB" id="68158at2157"/>
<dbReference type="PATRIC" id="fig|1230458.4.peg.2087"/>
<feature type="domain" description="MOSC" evidence="1">
    <location>
        <begin position="2"/>
        <end position="143"/>
    </location>
</feature>
<proteinExistence type="predicted"/>
<dbReference type="SUPFAM" id="SSF50800">
    <property type="entry name" value="PK beta-barrel domain-like"/>
    <property type="match status" value="1"/>
</dbReference>
<dbReference type="EMBL" id="AOIL01000036">
    <property type="protein sequence ID" value="ELY91536.1"/>
    <property type="molecule type" value="Genomic_DNA"/>
</dbReference>
<evidence type="ECO:0000313" key="2">
    <source>
        <dbReference type="EMBL" id="ELY91536.1"/>
    </source>
</evidence>
<dbReference type="Pfam" id="PF03473">
    <property type="entry name" value="MOSC"/>
    <property type="match status" value="1"/>
</dbReference>
<reference evidence="2 3" key="1">
    <citation type="journal article" date="2014" name="PLoS Genet.">
        <title>Phylogenetically driven sequencing of extremely halophilic archaea reveals strategies for static and dynamic osmo-response.</title>
        <authorList>
            <person name="Becker E.A."/>
            <person name="Seitzer P.M."/>
            <person name="Tritt A."/>
            <person name="Larsen D."/>
            <person name="Krusor M."/>
            <person name="Yao A.I."/>
            <person name="Wu D."/>
            <person name="Madern D."/>
            <person name="Eisen J.A."/>
            <person name="Darling A.E."/>
            <person name="Facciotti M.T."/>
        </authorList>
    </citation>
    <scope>NUCLEOTIDE SEQUENCE [LARGE SCALE GENOMIC DNA]</scope>
    <source>
        <strain evidence="2 3">DSM 12281</strain>
    </source>
</reference>
<protein>
    <submittedName>
        <fullName evidence="2">MOSC domain containing protein</fullName>
    </submittedName>
</protein>
<dbReference type="InterPro" id="IPR011037">
    <property type="entry name" value="Pyrv_Knase-like_insert_dom_sf"/>
</dbReference>
<dbReference type="PANTHER" id="PTHR36930:SF1">
    <property type="entry name" value="MOSC DOMAIN-CONTAINING PROTEIN"/>
    <property type="match status" value="1"/>
</dbReference>
<comment type="caution">
    <text evidence="2">The sequence shown here is derived from an EMBL/GenBank/DDBJ whole genome shotgun (WGS) entry which is preliminary data.</text>
</comment>
<dbReference type="PANTHER" id="PTHR36930">
    <property type="entry name" value="METAL-SULFUR CLUSTER BIOSYNTHESIS PROTEINS YUAD-RELATED"/>
    <property type="match status" value="1"/>
</dbReference>
<evidence type="ECO:0000259" key="1">
    <source>
        <dbReference type="PROSITE" id="PS51340"/>
    </source>
</evidence>
<organism evidence="2 3">
    <name type="scientific">Natrialba taiwanensis DSM 12281</name>
    <dbReference type="NCBI Taxonomy" id="1230458"/>
    <lineage>
        <taxon>Archaea</taxon>
        <taxon>Methanobacteriati</taxon>
        <taxon>Methanobacteriota</taxon>
        <taxon>Stenosarchaea group</taxon>
        <taxon>Halobacteria</taxon>
        <taxon>Halobacteriales</taxon>
        <taxon>Natrialbaceae</taxon>
        <taxon>Natrialba</taxon>
    </lineage>
</organism>
<dbReference type="RefSeq" id="WP_006825821.1">
    <property type="nucleotide sequence ID" value="NZ_AOIL01000036.1"/>
</dbReference>
<evidence type="ECO:0000313" key="3">
    <source>
        <dbReference type="Proteomes" id="UP000011648"/>
    </source>
</evidence>
<keyword evidence="3" id="KW-1185">Reference proteome</keyword>
<name>L9ZZQ1_9EURY</name>
<dbReference type="STRING" id="1230458.C484_10346"/>
<gene>
    <name evidence="2" type="ORF">C484_10346</name>
</gene>
<dbReference type="GO" id="GO:0030151">
    <property type="term" value="F:molybdenum ion binding"/>
    <property type="evidence" value="ECO:0007669"/>
    <property type="project" value="InterPro"/>
</dbReference>
<dbReference type="GO" id="GO:0030170">
    <property type="term" value="F:pyridoxal phosphate binding"/>
    <property type="evidence" value="ECO:0007669"/>
    <property type="project" value="InterPro"/>
</dbReference>
<dbReference type="InterPro" id="IPR052716">
    <property type="entry name" value="MOSC_domain"/>
</dbReference>
<sequence length="143" mass="15791">MQARQNVDAVAKRGLRGDRYFEERGLWNFLDEDPDREVQEASDITFIEAEALAAVKRDAGIEIPTGAHRRNVTTQNVPLNHLVGQTFTVGDAICEGIQLCEPCGYMQSLVGEEELSKALVHRGGLDANVVKSGPIAIDDEVRW</sequence>
<dbReference type="Proteomes" id="UP000011648">
    <property type="component" value="Unassembled WGS sequence"/>
</dbReference>
<dbReference type="GO" id="GO:0003824">
    <property type="term" value="F:catalytic activity"/>
    <property type="evidence" value="ECO:0007669"/>
    <property type="project" value="InterPro"/>
</dbReference>
<dbReference type="InterPro" id="IPR005302">
    <property type="entry name" value="MoCF_Sase_C"/>
</dbReference>